<dbReference type="Gene3D" id="1.10.357.10">
    <property type="entry name" value="Tetracycline Repressor, domain 2"/>
    <property type="match status" value="1"/>
</dbReference>
<protein>
    <submittedName>
        <fullName evidence="4">Transcriptional regulator, TetR family</fullName>
    </submittedName>
</protein>
<evidence type="ECO:0000256" key="2">
    <source>
        <dbReference type="PROSITE-ProRule" id="PRU00335"/>
    </source>
</evidence>
<dbReference type="STRING" id="337701.SAMN05444398_103219"/>
<dbReference type="InterPro" id="IPR001647">
    <property type="entry name" value="HTH_TetR"/>
</dbReference>
<accession>A0A1M7BFZ1</accession>
<evidence type="ECO:0000256" key="1">
    <source>
        <dbReference type="ARBA" id="ARBA00023125"/>
    </source>
</evidence>
<feature type="DNA-binding region" description="H-T-H motif" evidence="2">
    <location>
        <begin position="40"/>
        <end position="59"/>
    </location>
</feature>
<evidence type="ECO:0000313" key="5">
    <source>
        <dbReference type="Proteomes" id="UP000183974"/>
    </source>
</evidence>
<dbReference type="Pfam" id="PF00440">
    <property type="entry name" value="TetR_N"/>
    <property type="match status" value="1"/>
</dbReference>
<reference evidence="4 5" key="1">
    <citation type="submission" date="2016-11" db="EMBL/GenBank/DDBJ databases">
        <authorList>
            <person name="Jaros S."/>
            <person name="Januszkiewicz K."/>
            <person name="Wedrychowicz H."/>
        </authorList>
    </citation>
    <scope>NUCLEOTIDE SEQUENCE [LARGE SCALE GENOMIC DNA]</scope>
    <source>
        <strain evidence="4 5">DSM 29589</strain>
    </source>
</reference>
<dbReference type="SUPFAM" id="SSF46689">
    <property type="entry name" value="Homeodomain-like"/>
    <property type="match status" value="1"/>
</dbReference>
<dbReference type="PROSITE" id="PS50977">
    <property type="entry name" value="HTH_TETR_2"/>
    <property type="match status" value="1"/>
</dbReference>
<dbReference type="OrthoDB" id="3218408at2"/>
<sequence length="221" mass="24803">MEKTPLTENTEKTSGWRGSREVWLAAAREAFIEAGLDAVKIQPLASRLNLSRTSFYWFFKDRAALLDALLASWEDSNTGSLVAATEAYAETVTEAVLNVIGVFLEGGPFEPRLDLAVRGWAHRAQAVADRVHGADDTRLAAIRGVFERFGYERNEADVRARTVYLTQIGYISMQVSEDLETRMIRIPGYVKTYTGHTPPQRELERFHARHGYTPPGDARLD</sequence>
<feature type="domain" description="HTH tetR-type" evidence="3">
    <location>
        <begin position="17"/>
        <end position="77"/>
    </location>
</feature>
<dbReference type="RefSeq" id="WP_073034261.1">
    <property type="nucleotide sequence ID" value="NZ_BMLR01000003.1"/>
</dbReference>
<organism evidence="4 5">
    <name type="scientific">Roseovarius pacificus</name>
    <dbReference type="NCBI Taxonomy" id="337701"/>
    <lineage>
        <taxon>Bacteria</taxon>
        <taxon>Pseudomonadati</taxon>
        <taxon>Pseudomonadota</taxon>
        <taxon>Alphaproteobacteria</taxon>
        <taxon>Rhodobacterales</taxon>
        <taxon>Roseobacteraceae</taxon>
        <taxon>Roseovarius</taxon>
    </lineage>
</organism>
<evidence type="ECO:0000259" key="3">
    <source>
        <dbReference type="PROSITE" id="PS50977"/>
    </source>
</evidence>
<dbReference type="EMBL" id="FRBR01000003">
    <property type="protein sequence ID" value="SHL53854.1"/>
    <property type="molecule type" value="Genomic_DNA"/>
</dbReference>
<keyword evidence="1 2" id="KW-0238">DNA-binding</keyword>
<keyword evidence="5" id="KW-1185">Reference proteome</keyword>
<dbReference type="InterPro" id="IPR009057">
    <property type="entry name" value="Homeodomain-like_sf"/>
</dbReference>
<dbReference type="GO" id="GO:0003677">
    <property type="term" value="F:DNA binding"/>
    <property type="evidence" value="ECO:0007669"/>
    <property type="project" value="UniProtKB-UniRule"/>
</dbReference>
<gene>
    <name evidence="4" type="ORF">SAMN05444398_103219</name>
</gene>
<proteinExistence type="predicted"/>
<name>A0A1M7BFZ1_9RHOB</name>
<dbReference type="Proteomes" id="UP000183974">
    <property type="component" value="Unassembled WGS sequence"/>
</dbReference>
<dbReference type="AlphaFoldDB" id="A0A1M7BFZ1"/>
<evidence type="ECO:0000313" key="4">
    <source>
        <dbReference type="EMBL" id="SHL53854.1"/>
    </source>
</evidence>